<dbReference type="AlphaFoldDB" id="W3X4L0"/>
<protein>
    <submittedName>
        <fullName evidence="3">Uncharacterized protein</fullName>
    </submittedName>
</protein>
<dbReference type="RefSeq" id="XP_007832774.1">
    <property type="nucleotide sequence ID" value="XM_007834583.1"/>
</dbReference>
<evidence type="ECO:0000256" key="1">
    <source>
        <dbReference type="SAM" id="MobiDB-lite"/>
    </source>
</evidence>
<dbReference type="STRING" id="1229662.W3X4L0"/>
<evidence type="ECO:0000313" key="3">
    <source>
        <dbReference type="EMBL" id="ETS81000.1"/>
    </source>
</evidence>
<evidence type="ECO:0000256" key="2">
    <source>
        <dbReference type="SAM" id="Phobius"/>
    </source>
</evidence>
<evidence type="ECO:0000313" key="4">
    <source>
        <dbReference type="Proteomes" id="UP000030651"/>
    </source>
</evidence>
<keyword evidence="4" id="KW-1185">Reference proteome</keyword>
<keyword evidence="2" id="KW-0472">Membrane</keyword>
<feature type="region of interest" description="Disordered" evidence="1">
    <location>
        <begin position="1"/>
        <end position="20"/>
    </location>
</feature>
<dbReference type="KEGG" id="pfy:PFICI_06002"/>
<organism evidence="3 4">
    <name type="scientific">Pestalotiopsis fici (strain W106-1 / CGMCC3.15140)</name>
    <dbReference type="NCBI Taxonomy" id="1229662"/>
    <lineage>
        <taxon>Eukaryota</taxon>
        <taxon>Fungi</taxon>
        <taxon>Dikarya</taxon>
        <taxon>Ascomycota</taxon>
        <taxon>Pezizomycotina</taxon>
        <taxon>Sordariomycetes</taxon>
        <taxon>Xylariomycetidae</taxon>
        <taxon>Amphisphaeriales</taxon>
        <taxon>Sporocadaceae</taxon>
        <taxon>Pestalotiopsis</taxon>
    </lineage>
</organism>
<dbReference type="GeneID" id="19271015"/>
<accession>W3X4L0</accession>
<dbReference type="HOGENOM" id="CLU_396943_0_0_1"/>
<feature type="transmembrane region" description="Helical" evidence="2">
    <location>
        <begin position="566"/>
        <end position="586"/>
    </location>
</feature>
<dbReference type="OrthoDB" id="426293at2759"/>
<dbReference type="eggNOG" id="ENOG502SKTA">
    <property type="taxonomic scope" value="Eukaryota"/>
</dbReference>
<dbReference type="Proteomes" id="UP000030651">
    <property type="component" value="Unassembled WGS sequence"/>
</dbReference>
<dbReference type="EMBL" id="KI912112">
    <property type="protein sequence ID" value="ETS81000.1"/>
    <property type="molecule type" value="Genomic_DNA"/>
</dbReference>
<keyword evidence="2" id="KW-1133">Transmembrane helix</keyword>
<sequence length="694" mass="79886">MAQSHNQGEASHGAHQATREKHMRKQWELLLPDERKLGFRHFQLQEAERYIYHSISQSLHQWPDHGILYYPYRQPDLPPSYDAEITVAAAGPLEVARFIPPDGRIQLPFDFHWQIQKDQFECRAEIGSDLQTLRHMAQSKVQSLNAFFGEDFRIFCRMIVWDINPSTPALHLEYDIGGLGSGVGDDQGYEVFRNSKGSSLDWRAKVEPLITRFALLCQTKPRQGGAPWQRIILCQGLPFASQETGEDRHFPFLVFDREAYNDPVRRATNLHLSNGRIGGSKTTNPYADPNAPFHTTFFENLPEYNIKRILKASKEKKLRIGYLHSKPPRDDNSGESDHDGHAFRKSSFTIVATAERIQQESDHDTPLHQKRNLHWTMLVLSPSDFLPPSYEAVLGIGSEREVAHMSRQTAELSFIVYALNEIERRWRKLNDHIASLLVEDFMDPEAYTKLLFDDETFSRSRLYFWILGCLNEFQTTIEDNIQQSRLFRKGRIQPVLQALSSSPTQDAMRLQELDKKVDELEQSLGDLRTQFQSKILTVQGLREGLFNASALMESRSSTRLGQNVQLLTYVSIFYLPLGFCTALWAIPNISESATKVPFVITASLVGFVTYAIVFNLGNIKEALGKVYSGYRMRLLQQMENDKDLSWQEFRKQFKQFPPNPQQTRPSEWWILRYQLHRLPFGRSRAKAAKSGDAS</sequence>
<reference evidence="4" key="1">
    <citation type="journal article" date="2015" name="BMC Genomics">
        <title>Genomic and transcriptomic analysis of the endophytic fungus Pestalotiopsis fici reveals its lifestyle and high potential for synthesis of natural products.</title>
        <authorList>
            <person name="Wang X."/>
            <person name="Zhang X."/>
            <person name="Liu L."/>
            <person name="Xiang M."/>
            <person name="Wang W."/>
            <person name="Sun X."/>
            <person name="Che Y."/>
            <person name="Guo L."/>
            <person name="Liu G."/>
            <person name="Guo L."/>
            <person name="Wang C."/>
            <person name="Yin W.B."/>
            <person name="Stadler M."/>
            <person name="Zhang X."/>
            <person name="Liu X."/>
        </authorList>
    </citation>
    <scope>NUCLEOTIDE SEQUENCE [LARGE SCALE GENOMIC DNA]</scope>
    <source>
        <strain evidence="4">W106-1 / CGMCC3.15140</strain>
    </source>
</reference>
<name>W3X4L0_PESFW</name>
<proteinExistence type="predicted"/>
<dbReference type="InParanoid" id="W3X4L0"/>
<keyword evidence="2" id="KW-0812">Transmembrane</keyword>
<gene>
    <name evidence="3" type="ORF">PFICI_06002</name>
</gene>
<feature type="transmembrane region" description="Helical" evidence="2">
    <location>
        <begin position="598"/>
        <end position="617"/>
    </location>
</feature>